<accession>A0AAV5ANH8</accession>
<name>A0AAV5ANH8_9AGAM</name>
<dbReference type="AlphaFoldDB" id="A0AAV5ANH8"/>
<dbReference type="Proteomes" id="UP001050691">
    <property type="component" value="Unassembled WGS sequence"/>
</dbReference>
<proteinExistence type="predicted"/>
<protein>
    <submittedName>
        <fullName evidence="1">Uncharacterized protein</fullName>
    </submittedName>
</protein>
<evidence type="ECO:0000313" key="1">
    <source>
        <dbReference type="EMBL" id="GJJ16232.1"/>
    </source>
</evidence>
<organism evidence="1 2">
    <name type="scientific">Clathrus columnatus</name>
    <dbReference type="NCBI Taxonomy" id="1419009"/>
    <lineage>
        <taxon>Eukaryota</taxon>
        <taxon>Fungi</taxon>
        <taxon>Dikarya</taxon>
        <taxon>Basidiomycota</taxon>
        <taxon>Agaricomycotina</taxon>
        <taxon>Agaricomycetes</taxon>
        <taxon>Phallomycetidae</taxon>
        <taxon>Phallales</taxon>
        <taxon>Clathraceae</taxon>
        <taxon>Clathrus</taxon>
    </lineage>
</organism>
<reference evidence="1" key="1">
    <citation type="submission" date="2021-10" db="EMBL/GenBank/DDBJ databases">
        <title>De novo Genome Assembly of Clathrus columnatus (Basidiomycota, Fungi) Using Illumina and Nanopore Sequence Data.</title>
        <authorList>
            <person name="Ogiso-Tanaka E."/>
            <person name="Itagaki H."/>
            <person name="Hosoya T."/>
            <person name="Hosaka K."/>
        </authorList>
    </citation>
    <scope>NUCLEOTIDE SEQUENCE</scope>
    <source>
        <strain evidence="1">MO-923</strain>
    </source>
</reference>
<dbReference type="EMBL" id="BPWL01000016">
    <property type="protein sequence ID" value="GJJ16232.1"/>
    <property type="molecule type" value="Genomic_DNA"/>
</dbReference>
<sequence>MSAVLGLPLFLEDTTGYNTGPTDFFDIYDRPPFIHVTNRVELIARTTRVDISELNIRHGSPLKHNGITLSIQPGLEGYVLFRKYGKESISNITEWLFPEEHTMFVSANFMRQFIGSDGKRYQWFYRTNDHEWTCLCLSTQTIVAHYDLKSVHEPKYRTSGNVLTVGESYQALALGKVRGKSDINATFLVNRRRLNIYGIDLS</sequence>
<comment type="caution">
    <text evidence="1">The sequence shown here is derived from an EMBL/GenBank/DDBJ whole genome shotgun (WGS) entry which is preliminary data.</text>
</comment>
<gene>
    <name evidence="1" type="ORF">Clacol_010528</name>
</gene>
<evidence type="ECO:0000313" key="2">
    <source>
        <dbReference type="Proteomes" id="UP001050691"/>
    </source>
</evidence>
<keyword evidence="2" id="KW-1185">Reference proteome</keyword>